<reference evidence="2 3" key="1">
    <citation type="submission" date="2018-06" db="EMBL/GenBank/DDBJ databases">
        <title>Freshwater and sediment microbial communities from various areas in North America, analyzing microbe dynamics in response to fracking.</title>
        <authorList>
            <person name="Lamendella R."/>
        </authorList>
    </citation>
    <scope>NUCLEOTIDE SEQUENCE [LARGE SCALE GENOMIC DNA]</scope>
    <source>
        <strain evidence="2 3">3b_TX</strain>
    </source>
</reference>
<name>A0A366IQX1_9MICO</name>
<keyword evidence="3" id="KW-1185">Reference proteome</keyword>
<evidence type="ECO:0000313" key="3">
    <source>
        <dbReference type="Proteomes" id="UP000253509"/>
    </source>
</evidence>
<organism evidence="2 3">
    <name type="scientific">Brevibacterium celere</name>
    <dbReference type="NCBI Taxonomy" id="225845"/>
    <lineage>
        <taxon>Bacteria</taxon>
        <taxon>Bacillati</taxon>
        <taxon>Actinomycetota</taxon>
        <taxon>Actinomycetes</taxon>
        <taxon>Micrococcales</taxon>
        <taxon>Brevibacteriaceae</taxon>
        <taxon>Brevibacterium</taxon>
    </lineage>
</organism>
<gene>
    <name evidence="2" type="ORF">DFO65_101236</name>
</gene>
<evidence type="ECO:0000259" key="1">
    <source>
        <dbReference type="Pfam" id="PF13556"/>
    </source>
</evidence>
<proteinExistence type="predicted"/>
<dbReference type="RefSeq" id="WP_113902578.1">
    <property type="nucleotide sequence ID" value="NZ_QNSB01000001.1"/>
</dbReference>
<dbReference type="Pfam" id="PF13556">
    <property type="entry name" value="HTH_30"/>
    <property type="match status" value="1"/>
</dbReference>
<dbReference type="AlphaFoldDB" id="A0A366IQX1"/>
<comment type="caution">
    <text evidence="2">The sequence shown here is derived from an EMBL/GenBank/DDBJ whole genome shotgun (WGS) entry which is preliminary data.</text>
</comment>
<accession>A0A366IQX1</accession>
<dbReference type="InterPro" id="IPR051448">
    <property type="entry name" value="CdaR-like_regulators"/>
</dbReference>
<dbReference type="InterPro" id="IPR025736">
    <property type="entry name" value="PucR_C-HTH_dom"/>
</dbReference>
<protein>
    <submittedName>
        <fullName evidence="2">PucR-like helix-turn-helix protein</fullName>
    </submittedName>
</protein>
<evidence type="ECO:0000313" key="2">
    <source>
        <dbReference type="EMBL" id="RBP74517.1"/>
    </source>
</evidence>
<dbReference type="PANTHER" id="PTHR33744:SF17">
    <property type="entry name" value="CONSERVED PROTEIN"/>
    <property type="match status" value="1"/>
</dbReference>
<sequence length="526" mass="55959">MSLGLTEVLTCLESTRVPEHLPPPEWADDVLIDSVTILGADELTERSPVGATDLVLVAGASPESIGCWLTALSLRSRAPAGLVIKPASVTAALRDQCEARRVLLIVIDARARWEIVFSQLQNRLERESGRAEASSASATDLFDLAEVIAEGTGGLVTIEDAEHQRVLAYSSSGKGADELRTRAILGREAPPDSMAWLRETGVMSSLRVPDQVIDVPAADPLGMKRRLVAGIHSPTGMLLGSIWVQEGAEEFPSGAEEVVLGAAASAAGMLQRSTVVHTTEGRMIRGLFSAHSEVGSEIAAGYFAIPVESDLALIGIASADDDALGAVFSLLELHVRAYAAGAVTALLDSRAYVLLPAPGPSGVITDWLEQMLVRLESRPALDGGRLHAALAAPVPGISRVRAARHEVDRVLDAVDDTSRRVSTLSESRTSVLLRETLDLIAAHAQLRDPRLDLLAAHDRDHGSAFVDSLRAFLVAGGGLREAARSLSVHPNSLRYRLGRAQKLTGLDLSDPRDRLLTEIQLAIRAG</sequence>
<dbReference type="EMBL" id="QNSB01000001">
    <property type="protein sequence ID" value="RBP74517.1"/>
    <property type="molecule type" value="Genomic_DNA"/>
</dbReference>
<dbReference type="PANTHER" id="PTHR33744">
    <property type="entry name" value="CARBOHYDRATE DIACID REGULATOR"/>
    <property type="match status" value="1"/>
</dbReference>
<dbReference type="Gene3D" id="1.10.10.2840">
    <property type="entry name" value="PucR C-terminal helix-turn-helix domain"/>
    <property type="match status" value="1"/>
</dbReference>
<dbReference type="Proteomes" id="UP000253509">
    <property type="component" value="Unassembled WGS sequence"/>
</dbReference>
<dbReference type="InterPro" id="IPR042070">
    <property type="entry name" value="PucR_C-HTH_sf"/>
</dbReference>
<feature type="domain" description="PucR C-terminal helix-turn-helix" evidence="1">
    <location>
        <begin position="466"/>
        <end position="522"/>
    </location>
</feature>